<evidence type="ECO:0000259" key="13">
    <source>
        <dbReference type="PROSITE" id="PS00906"/>
    </source>
</evidence>
<dbReference type="PANTHER" id="PTHR21091:SF169">
    <property type="entry name" value="UROPORPHYRINOGEN DECARBOXYLASE"/>
    <property type="match status" value="1"/>
</dbReference>
<comment type="subunit">
    <text evidence="4 10">Homodimer.</text>
</comment>
<sequence length="344" mass="39356">MINDSIFLKALNKEKLSTPPIWYMRQAGRYMPEYRAVRKNFKNFLDMCKNPDVCCELAMQPIEAFNLDAAILFSDILTIPDAMGLGVKFLEGEGPVFDNPIKTNKDVINIPPFNPNDLDYVYKAVNNIRRALPSNIPLIGFAGSPWTLAAYSIEGRSSKNFNFTKDFIKNNEEESHIFLTKLTDACFLYLRKQVEAGANVIQIFDSWANLLNKEQYKKYSLHYIEILIQALKNDSVTKNIPVILFSRDPKCDPQFLVSTKADCLSLYWSMNNLNINSLNNKIALQGNLNPEVLLQSDELIKLEVNKILEKFKNFNGYIFNLGHGITPNIDPNKVKYLTDLVRSY</sequence>
<dbReference type="InterPro" id="IPR038071">
    <property type="entry name" value="UROD/MetE-like_sf"/>
</dbReference>
<comment type="caution">
    <text evidence="10">Lacks conserved residue(s) required for the propagation of feature annotation.</text>
</comment>
<dbReference type="PANTHER" id="PTHR21091">
    <property type="entry name" value="METHYLTETRAHYDROFOLATE:HOMOCYSTEINE METHYLTRANSFERASE RELATED"/>
    <property type="match status" value="1"/>
</dbReference>
<dbReference type="Proteomes" id="UP000315782">
    <property type="component" value="Unassembled WGS sequence"/>
</dbReference>
<dbReference type="PROSITE" id="PS00907">
    <property type="entry name" value="UROD_2"/>
    <property type="match status" value="1"/>
</dbReference>
<evidence type="ECO:0000256" key="3">
    <source>
        <dbReference type="ARBA" id="ARBA00009935"/>
    </source>
</evidence>
<dbReference type="CDD" id="cd00717">
    <property type="entry name" value="URO-D"/>
    <property type="match status" value="1"/>
</dbReference>
<comment type="function">
    <text evidence="10">Catalyzes the decarboxylation of four acetate groups of uroporphyrinogen-III to yield coproporphyrinogen-III.</text>
</comment>
<evidence type="ECO:0000256" key="2">
    <source>
        <dbReference type="ARBA" id="ARBA00004804"/>
    </source>
</evidence>
<comment type="similarity">
    <text evidence="3 10 12">Belongs to the uroporphyrinogen decarboxylase family.</text>
</comment>
<feature type="binding site" evidence="10">
    <location>
        <position position="151"/>
    </location>
    <ligand>
        <name>substrate</name>
    </ligand>
</feature>
<comment type="subcellular location">
    <subcellularLocation>
        <location evidence="1">Cytoplasm</location>
        <location evidence="1">Cytosol</location>
    </subcellularLocation>
</comment>
<feature type="binding site" evidence="10">
    <location>
        <begin position="25"/>
        <end position="29"/>
    </location>
    <ligand>
        <name>substrate</name>
    </ligand>
</feature>
<proteinExistence type="inferred from homology"/>
<feature type="binding site" evidence="10">
    <location>
        <position position="75"/>
    </location>
    <ligand>
        <name>substrate</name>
    </ligand>
</feature>
<dbReference type="GO" id="GO:0005829">
    <property type="term" value="C:cytosol"/>
    <property type="evidence" value="ECO:0007669"/>
    <property type="project" value="UniProtKB-SubCell"/>
</dbReference>
<evidence type="ECO:0000256" key="10">
    <source>
        <dbReference type="HAMAP-Rule" id="MF_00218"/>
    </source>
</evidence>
<evidence type="ECO:0000256" key="9">
    <source>
        <dbReference type="ARBA" id="ARBA00023244"/>
    </source>
</evidence>
<dbReference type="FunFam" id="3.20.20.210:FF:000008">
    <property type="entry name" value="Uroporphyrinogen decarboxylase"/>
    <property type="match status" value="1"/>
</dbReference>
<dbReference type="HAMAP" id="MF_00218">
    <property type="entry name" value="URO_D"/>
    <property type="match status" value="1"/>
</dbReference>
<dbReference type="Pfam" id="PF01208">
    <property type="entry name" value="URO-D"/>
    <property type="match status" value="1"/>
</dbReference>
<evidence type="ECO:0000256" key="11">
    <source>
        <dbReference type="RuleBase" id="RU000554"/>
    </source>
</evidence>
<dbReference type="InterPro" id="IPR006361">
    <property type="entry name" value="Uroporphyrinogen_deCO2ase_HemE"/>
</dbReference>
<comment type="caution">
    <text evidence="15">The sequence shown here is derived from an EMBL/GenBank/DDBJ whole genome shotgun (WGS) entry which is preliminary data.</text>
</comment>
<dbReference type="GO" id="GO:0006782">
    <property type="term" value="P:protoporphyrinogen IX biosynthetic process"/>
    <property type="evidence" value="ECO:0007669"/>
    <property type="project" value="UniProtKB-UniRule"/>
</dbReference>
<feature type="domain" description="Uroporphyrinogen decarboxylase (URO-D)" evidence="13">
    <location>
        <begin position="20"/>
        <end position="29"/>
    </location>
</feature>
<dbReference type="EMBL" id="SHBI01000018">
    <property type="protein sequence ID" value="RZO20394.1"/>
    <property type="molecule type" value="Genomic_DNA"/>
</dbReference>
<evidence type="ECO:0000256" key="12">
    <source>
        <dbReference type="RuleBase" id="RU004169"/>
    </source>
</evidence>
<evidence type="ECO:0000256" key="6">
    <source>
        <dbReference type="ARBA" id="ARBA00022490"/>
    </source>
</evidence>
<evidence type="ECO:0000256" key="8">
    <source>
        <dbReference type="ARBA" id="ARBA00023239"/>
    </source>
</evidence>
<keyword evidence="6 10" id="KW-0963">Cytoplasm</keyword>
<feature type="binding site" evidence="10">
    <location>
        <position position="206"/>
    </location>
    <ligand>
        <name>substrate</name>
    </ligand>
</feature>
<accession>A0A520MGQ0</accession>
<name>A0A520MGQ0_9GAMM</name>
<comment type="catalytic activity">
    <reaction evidence="10 11">
        <text>uroporphyrinogen III + 4 H(+) = coproporphyrinogen III + 4 CO2</text>
        <dbReference type="Rhea" id="RHEA:19865"/>
        <dbReference type="ChEBI" id="CHEBI:15378"/>
        <dbReference type="ChEBI" id="CHEBI:16526"/>
        <dbReference type="ChEBI" id="CHEBI:57308"/>
        <dbReference type="ChEBI" id="CHEBI:57309"/>
        <dbReference type="EC" id="4.1.1.37"/>
    </reaction>
</comment>
<organism evidence="15 16">
    <name type="scientific">SAR86 cluster bacterium</name>
    <dbReference type="NCBI Taxonomy" id="2030880"/>
    <lineage>
        <taxon>Bacteria</taxon>
        <taxon>Pseudomonadati</taxon>
        <taxon>Pseudomonadota</taxon>
        <taxon>Gammaproteobacteria</taxon>
        <taxon>SAR86 cluster</taxon>
    </lineage>
</organism>
<evidence type="ECO:0000259" key="14">
    <source>
        <dbReference type="PROSITE" id="PS00907"/>
    </source>
</evidence>
<dbReference type="AlphaFoldDB" id="A0A520MGQ0"/>
<gene>
    <name evidence="10 15" type="primary">hemE</name>
    <name evidence="15" type="ORF">EVA96_02840</name>
</gene>
<feature type="binding site" evidence="10">
    <location>
        <position position="323"/>
    </location>
    <ligand>
        <name>substrate</name>
    </ligand>
</feature>
<dbReference type="NCBIfam" id="TIGR01464">
    <property type="entry name" value="hemE"/>
    <property type="match status" value="1"/>
</dbReference>
<feature type="domain" description="Uroporphyrinogen decarboxylase (URO-D)" evidence="14">
    <location>
        <begin position="139"/>
        <end position="155"/>
    </location>
</feature>
<evidence type="ECO:0000313" key="15">
    <source>
        <dbReference type="EMBL" id="RZO20394.1"/>
    </source>
</evidence>
<dbReference type="PROSITE" id="PS00906">
    <property type="entry name" value="UROD_1"/>
    <property type="match status" value="1"/>
</dbReference>
<dbReference type="UniPathway" id="UPA00251">
    <property type="reaction ID" value="UER00321"/>
</dbReference>
<dbReference type="InterPro" id="IPR000257">
    <property type="entry name" value="Uroporphyrinogen_deCOase"/>
</dbReference>
<protein>
    <recommendedName>
        <fullName evidence="5 10">Uroporphyrinogen decarboxylase</fullName>
        <shortName evidence="10">UPD</shortName>
        <shortName evidence="10">URO-D</shortName>
        <ecNumber evidence="5 10">4.1.1.37</ecNumber>
    </recommendedName>
</protein>
<feature type="site" description="Transition state stabilizer" evidence="10">
    <location>
        <position position="75"/>
    </location>
</feature>
<evidence type="ECO:0000256" key="4">
    <source>
        <dbReference type="ARBA" id="ARBA00011738"/>
    </source>
</evidence>
<dbReference type="EC" id="4.1.1.37" evidence="5 10"/>
<dbReference type="GO" id="GO:0004853">
    <property type="term" value="F:uroporphyrinogen decarboxylase activity"/>
    <property type="evidence" value="ECO:0007669"/>
    <property type="project" value="UniProtKB-UniRule"/>
</dbReference>
<keyword evidence="8 10" id="KW-0456">Lyase</keyword>
<evidence type="ECO:0000313" key="16">
    <source>
        <dbReference type="Proteomes" id="UP000315782"/>
    </source>
</evidence>
<evidence type="ECO:0000256" key="5">
    <source>
        <dbReference type="ARBA" id="ARBA00012288"/>
    </source>
</evidence>
<keyword evidence="9 10" id="KW-0627">Porphyrin biosynthesis</keyword>
<keyword evidence="7 10" id="KW-0210">Decarboxylase</keyword>
<dbReference type="SUPFAM" id="SSF51726">
    <property type="entry name" value="UROD/MetE-like"/>
    <property type="match status" value="1"/>
</dbReference>
<reference evidence="15 16" key="1">
    <citation type="submission" date="2019-02" db="EMBL/GenBank/DDBJ databases">
        <title>Prokaryotic population dynamics and viral predation in marine succession experiment using metagenomics: the confinement effect.</title>
        <authorList>
            <person name="Haro-Moreno J.M."/>
            <person name="Rodriguez-Valera F."/>
            <person name="Lopez-Perez M."/>
        </authorList>
    </citation>
    <scope>NUCLEOTIDE SEQUENCE [LARGE SCALE GENOMIC DNA]</scope>
    <source>
        <strain evidence="15">MED-G163</strain>
    </source>
</reference>
<comment type="pathway">
    <text evidence="2 10 11">Porphyrin-containing compound metabolism; protoporphyrin-IX biosynthesis; coproporphyrinogen-III from 5-aminolevulinate: step 4/4.</text>
</comment>
<dbReference type="Gene3D" id="3.20.20.210">
    <property type="match status" value="1"/>
</dbReference>
<evidence type="ECO:0000256" key="7">
    <source>
        <dbReference type="ARBA" id="ARBA00022793"/>
    </source>
</evidence>
<evidence type="ECO:0000256" key="1">
    <source>
        <dbReference type="ARBA" id="ARBA00004514"/>
    </source>
</evidence>